<dbReference type="InterPro" id="IPR045462">
    <property type="entry name" value="aa-tRNA-synth_I_cd-bd"/>
</dbReference>
<dbReference type="Gene3D" id="3.40.50.620">
    <property type="entry name" value="HUPs"/>
    <property type="match status" value="1"/>
</dbReference>
<keyword evidence="11" id="KW-1185">Reference proteome</keyword>
<dbReference type="InterPro" id="IPR049940">
    <property type="entry name" value="GluQ/Sye"/>
</dbReference>
<evidence type="ECO:0000259" key="9">
    <source>
        <dbReference type="Pfam" id="PF19269"/>
    </source>
</evidence>
<dbReference type="Pfam" id="PF19269">
    <property type="entry name" value="Anticodon_2"/>
    <property type="match status" value="1"/>
</dbReference>
<evidence type="ECO:0000256" key="5">
    <source>
        <dbReference type="ARBA" id="ARBA00022917"/>
    </source>
</evidence>
<keyword evidence="2 7" id="KW-0436">Ligase</keyword>
<comment type="catalytic activity">
    <reaction evidence="7">
        <text>tRNA(Glu) + L-glutamate + ATP = L-glutamyl-tRNA(Glu) + AMP + diphosphate</text>
        <dbReference type="Rhea" id="RHEA:23540"/>
        <dbReference type="Rhea" id="RHEA-COMP:9663"/>
        <dbReference type="Rhea" id="RHEA-COMP:9680"/>
        <dbReference type="ChEBI" id="CHEBI:29985"/>
        <dbReference type="ChEBI" id="CHEBI:30616"/>
        <dbReference type="ChEBI" id="CHEBI:33019"/>
        <dbReference type="ChEBI" id="CHEBI:78442"/>
        <dbReference type="ChEBI" id="CHEBI:78520"/>
        <dbReference type="ChEBI" id="CHEBI:456215"/>
        <dbReference type="EC" id="6.1.1.17"/>
    </reaction>
</comment>
<evidence type="ECO:0000256" key="1">
    <source>
        <dbReference type="ARBA" id="ARBA00007894"/>
    </source>
</evidence>
<comment type="subcellular location">
    <subcellularLocation>
        <location evidence="7">Cytoplasm</location>
    </subcellularLocation>
</comment>
<dbReference type="RefSeq" id="WP_425345911.1">
    <property type="nucleotide sequence ID" value="NZ_JBGUBD010000006.1"/>
</dbReference>
<keyword evidence="3 7" id="KW-0547">Nucleotide-binding</keyword>
<dbReference type="EC" id="6.1.1.17" evidence="7"/>
<dbReference type="InterPro" id="IPR033910">
    <property type="entry name" value="GluRS_core"/>
</dbReference>
<evidence type="ECO:0000256" key="4">
    <source>
        <dbReference type="ARBA" id="ARBA00022840"/>
    </source>
</evidence>
<proteinExistence type="inferred from homology"/>
<comment type="caution">
    <text evidence="7">Lacks conserved residue(s) required for the propagation of feature annotation.</text>
</comment>
<dbReference type="PROSITE" id="PS00178">
    <property type="entry name" value="AA_TRNA_LIGASE_I"/>
    <property type="match status" value="1"/>
</dbReference>
<name>A0ABV4U861_9BACT</name>
<comment type="subunit">
    <text evidence="7">Monomer.</text>
</comment>
<dbReference type="PRINTS" id="PR00987">
    <property type="entry name" value="TRNASYNTHGLU"/>
</dbReference>
<feature type="short sequence motif" description="'HIGH' region" evidence="7">
    <location>
        <begin position="12"/>
        <end position="22"/>
    </location>
</feature>
<keyword evidence="5 7" id="KW-0648">Protein biosynthesis</keyword>
<comment type="similarity">
    <text evidence="1 7">Belongs to the class-I aminoacyl-tRNA synthetase family. Glutamate--tRNA ligase type 1 subfamily.</text>
</comment>
<dbReference type="EMBL" id="JBGUBD010000006">
    <property type="protein sequence ID" value="MFA9478994.1"/>
    <property type="molecule type" value="Genomic_DNA"/>
</dbReference>
<dbReference type="Gene3D" id="1.10.10.350">
    <property type="match status" value="1"/>
</dbReference>
<evidence type="ECO:0000313" key="11">
    <source>
        <dbReference type="Proteomes" id="UP001575105"/>
    </source>
</evidence>
<feature type="domain" description="Aminoacyl-tRNA synthetase class I anticodon-binding" evidence="9">
    <location>
        <begin position="408"/>
        <end position="547"/>
    </location>
</feature>
<gene>
    <name evidence="7 10" type="primary">gltX</name>
    <name evidence="10" type="ORF">ACERK3_11930</name>
</gene>
<evidence type="ECO:0000256" key="6">
    <source>
        <dbReference type="ARBA" id="ARBA00023146"/>
    </source>
</evidence>
<reference evidence="10 11" key="1">
    <citation type="submission" date="2024-08" db="EMBL/GenBank/DDBJ databases">
        <title>Whole-genome sequencing of halo(alkali)philic microorganisms from hypersaline lakes.</title>
        <authorList>
            <person name="Sorokin D.Y."/>
            <person name="Merkel A.Y."/>
            <person name="Messina E."/>
            <person name="Yakimov M."/>
        </authorList>
    </citation>
    <scope>NUCLEOTIDE SEQUENCE [LARGE SCALE GENOMIC DNA]</scope>
    <source>
        <strain evidence="10 11">AB-hyl4</strain>
    </source>
</reference>
<evidence type="ECO:0000256" key="7">
    <source>
        <dbReference type="HAMAP-Rule" id="MF_00022"/>
    </source>
</evidence>
<feature type="domain" description="Glutamyl/glutaminyl-tRNA synthetase class Ib catalytic" evidence="8">
    <location>
        <begin position="6"/>
        <end position="283"/>
    </location>
</feature>
<dbReference type="SUPFAM" id="SSF48163">
    <property type="entry name" value="An anticodon-binding domain of class I aminoacyl-tRNA synthetases"/>
    <property type="match status" value="1"/>
</dbReference>
<dbReference type="InterPro" id="IPR020751">
    <property type="entry name" value="aa-tRNA-synth_I_codon-bd_sub2"/>
</dbReference>
<keyword evidence="6 7" id="KW-0030">Aminoacyl-tRNA synthetase</keyword>
<dbReference type="InterPro" id="IPR020058">
    <property type="entry name" value="Glu/Gln-tRNA-synth_Ib_cat-dom"/>
</dbReference>
<evidence type="ECO:0000256" key="2">
    <source>
        <dbReference type="ARBA" id="ARBA00022598"/>
    </source>
</evidence>
<feature type="short sequence motif" description="'KMSKS' region" evidence="7">
    <location>
        <begin position="261"/>
        <end position="265"/>
    </location>
</feature>
<dbReference type="PANTHER" id="PTHR43311">
    <property type="entry name" value="GLUTAMATE--TRNA LIGASE"/>
    <property type="match status" value="1"/>
</dbReference>
<dbReference type="InterPro" id="IPR004527">
    <property type="entry name" value="Glu-tRNA-ligase_bac/mito"/>
</dbReference>
<dbReference type="InterPro" id="IPR008925">
    <property type="entry name" value="aa_tRNA-synth_I_cd-bd_sf"/>
</dbReference>
<comment type="function">
    <text evidence="7">Catalyzes the attachment of glutamate to tRNA(Glu) in a two-step reaction: glutamate is first activated by ATP to form Glu-AMP and then transferred to the acceptor end of tRNA(Glu).</text>
</comment>
<comment type="caution">
    <text evidence="10">The sequence shown here is derived from an EMBL/GenBank/DDBJ whole genome shotgun (WGS) entry which is preliminary data.</text>
</comment>
<feature type="binding site" evidence="7">
    <location>
        <position position="264"/>
    </location>
    <ligand>
        <name>ATP</name>
        <dbReference type="ChEBI" id="CHEBI:30616"/>
    </ligand>
</feature>
<dbReference type="GO" id="GO:0004818">
    <property type="term" value="F:glutamate-tRNA ligase activity"/>
    <property type="evidence" value="ECO:0007669"/>
    <property type="project" value="UniProtKB-EC"/>
</dbReference>
<dbReference type="Proteomes" id="UP001575105">
    <property type="component" value="Unassembled WGS sequence"/>
</dbReference>
<dbReference type="PANTHER" id="PTHR43311:SF2">
    <property type="entry name" value="GLUTAMATE--TRNA LIGASE, MITOCHONDRIAL-RELATED"/>
    <property type="match status" value="1"/>
</dbReference>
<keyword evidence="7" id="KW-0963">Cytoplasm</keyword>
<protein>
    <recommendedName>
        <fullName evidence="7">Glutamate--tRNA ligase</fullName>
        <ecNumber evidence="7">6.1.1.17</ecNumber>
    </recommendedName>
    <alternativeName>
        <fullName evidence="7">Glutamyl-tRNA synthetase</fullName>
        <shortName evidence="7">GluRS</shortName>
    </alternativeName>
</protein>
<evidence type="ECO:0000256" key="3">
    <source>
        <dbReference type="ARBA" id="ARBA00022741"/>
    </source>
</evidence>
<dbReference type="HAMAP" id="MF_00022">
    <property type="entry name" value="Glu_tRNA_synth_type1"/>
    <property type="match status" value="1"/>
</dbReference>
<evidence type="ECO:0000259" key="8">
    <source>
        <dbReference type="Pfam" id="PF00749"/>
    </source>
</evidence>
<dbReference type="InterPro" id="IPR000924">
    <property type="entry name" value="Glu/Gln-tRNA-synth"/>
</dbReference>
<dbReference type="Pfam" id="PF00749">
    <property type="entry name" value="tRNA-synt_1c"/>
    <property type="match status" value="1"/>
</dbReference>
<organism evidence="10 11">
    <name type="scientific">Natronomicrosphaera hydrolytica</name>
    <dbReference type="NCBI Taxonomy" id="3242702"/>
    <lineage>
        <taxon>Bacteria</taxon>
        <taxon>Pseudomonadati</taxon>
        <taxon>Planctomycetota</taxon>
        <taxon>Phycisphaerae</taxon>
        <taxon>Phycisphaerales</taxon>
        <taxon>Phycisphaeraceae</taxon>
        <taxon>Natronomicrosphaera</taxon>
    </lineage>
</organism>
<accession>A0ABV4U861</accession>
<dbReference type="InterPro" id="IPR001412">
    <property type="entry name" value="aa-tRNA-synth_I_CS"/>
</dbReference>
<keyword evidence="4 7" id="KW-0067">ATP-binding</keyword>
<sequence>MTSKPILTRFAPSPTGSLHVGGARTALFCWAYARRYGGQFLLRIEDTDQARSTEASTAGILRDLKWLGLDWDQGPELDAAGHVTEKGDRGPYFQSKRLDLYQQHLDRLLSEGKAYKCFKTTEQLDAERQAARKEKRAYKYDSTEALSLTAEQIAAYEAEGRPYVIRFRMPGEDLVVNDLVLGEVRFPIEQQDDFVIRKADGYPTFHLAVVVDDHEMQVSHVIRGQEHLNNTAKHVALQDALGFDRPNYAHIPLIFNADGSKMSKRDKAKVARAEAKAQGLPSLGVIDDDRFQAFMNKKNDDIDIAAAIAEKLGLTLPEIDVDDFRRSGYLPEVLNNYLALLGWSPGDNVERFGDDPLGFIREKFSLERVGKSNARFDREKLFRFNAEAIVTMDPRAFRQQVYAVNDVLHEHFEGPDDPKFAMFCNAYQERSRTLVEPMENAMFFFVANDAVAYDEKAVQKVLHKNDGDGLKVLEELKAKFEQIPHEGWSAEPLHELVKQHAEETGRGMGKVAQPIRVAVSGNTISPPIDQTLVILGKDAVLRRIERCVRECAAKA</sequence>
<dbReference type="CDD" id="cd00808">
    <property type="entry name" value="GluRS_core"/>
    <property type="match status" value="1"/>
</dbReference>
<dbReference type="NCBIfam" id="TIGR00464">
    <property type="entry name" value="gltX_bact"/>
    <property type="match status" value="1"/>
</dbReference>
<evidence type="ECO:0000313" key="10">
    <source>
        <dbReference type="EMBL" id="MFA9478994.1"/>
    </source>
</evidence>
<dbReference type="SUPFAM" id="SSF52374">
    <property type="entry name" value="Nucleotidylyl transferase"/>
    <property type="match status" value="1"/>
</dbReference>
<dbReference type="InterPro" id="IPR014729">
    <property type="entry name" value="Rossmann-like_a/b/a_fold"/>
</dbReference>